<evidence type="ECO:0000313" key="3">
    <source>
        <dbReference type="Proteomes" id="UP001210720"/>
    </source>
</evidence>
<feature type="chain" id="PRO_5046468735" description="Lipoprotein" evidence="1">
    <location>
        <begin position="20"/>
        <end position="168"/>
    </location>
</feature>
<gene>
    <name evidence="2" type="ORF">PFY00_06350</name>
</gene>
<keyword evidence="3" id="KW-1185">Reference proteome</keyword>
<proteinExistence type="predicted"/>
<dbReference type="Proteomes" id="UP001210720">
    <property type="component" value="Unassembled WGS sequence"/>
</dbReference>
<dbReference type="PROSITE" id="PS51257">
    <property type="entry name" value="PROKAR_LIPOPROTEIN"/>
    <property type="match status" value="1"/>
</dbReference>
<evidence type="ECO:0008006" key="4">
    <source>
        <dbReference type="Google" id="ProtNLM"/>
    </source>
</evidence>
<accession>A0ABT4XQW7</accession>
<feature type="signal peptide" evidence="1">
    <location>
        <begin position="1"/>
        <end position="19"/>
    </location>
</feature>
<dbReference type="EMBL" id="JAQIOY010000002">
    <property type="protein sequence ID" value="MDA7424339.1"/>
    <property type="molecule type" value="Genomic_DNA"/>
</dbReference>
<evidence type="ECO:0000256" key="1">
    <source>
        <dbReference type="SAM" id="SignalP"/>
    </source>
</evidence>
<comment type="caution">
    <text evidence="2">The sequence shown here is derived from an EMBL/GenBank/DDBJ whole genome shotgun (WGS) entry which is preliminary data.</text>
</comment>
<reference evidence="2 3" key="1">
    <citation type="submission" date="2023-01" db="EMBL/GenBank/DDBJ databases">
        <title>Thalassococcus onchidii sp. nov., isolated from a marine invertebrate from the South China Sea.</title>
        <authorList>
            <person name="Xu S."/>
            <person name="Liu Z."/>
            <person name="Xu Y."/>
        </authorList>
    </citation>
    <scope>NUCLEOTIDE SEQUENCE [LARGE SCALE GENOMIC DNA]</scope>
    <source>
        <strain evidence="2 3">KCTC 32084</strain>
    </source>
</reference>
<name>A0ABT4XQW7_9RHOB</name>
<sequence>MVRPFIILVLSASILASCATVRDSRLNPMNWFGRSVSEPVATDNTELNPLIPRGRRTLFSAEQPSAYQGRNIGEVNELLVERRPGGAIVRATGTADRQGPFDVRLVKVDDQSDATTLTYAFKALQQRGPQGREQSRTVTVAIWLTDNDLNGINTIRVLGDRNVRSVRR</sequence>
<organism evidence="2 3">
    <name type="scientific">Thalassococcus lentus</name>
    <dbReference type="NCBI Taxonomy" id="1210524"/>
    <lineage>
        <taxon>Bacteria</taxon>
        <taxon>Pseudomonadati</taxon>
        <taxon>Pseudomonadota</taxon>
        <taxon>Alphaproteobacteria</taxon>
        <taxon>Rhodobacterales</taxon>
        <taxon>Roseobacteraceae</taxon>
        <taxon>Thalassococcus</taxon>
    </lineage>
</organism>
<keyword evidence="1" id="KW-0732">Signal</keyword>
<evidence type="ECO:0000313" key="2">
    <source>
        <dbReference type="EMBL" id="MDA7424339.1"/>
    </source>
</evidence>
<dbReference type="RefSeq" id="WP_271431697.1">
    <property type="nucleotide sequence ID" value="NZ_JAQIOY010000002.1"/>
</dbReference>
<protein>
    <recommendedName>
        <fullName evidence="4">Lipoprotein</fullName>
    </recommendedName>
</protein>